<comment type="similarity">
    <text evidence="2 12">Belongs to the UppP family.</text>
</comment>
<dbReference type="KEGG" id="fpl:Ferp_1929"/>
<comment type="catalytic activity">
    <reaction evidence="11 12">
        <text>di-trans,octa-cis-undecaprenyl diphosphate + H2O = di-trans,octa-cis-undecaprenyl phosphate + phosphate + H(+)</text>
        <dbReference type="Rhea" id="RHEA:28094"/>
        <dbReference type="ChEBI" id="CHEBI:15377"/>
        <dbReference type="ChEBI" id="CHEBI:15378"/>
        <dbReference type="ChEBI" id="CHEBI:43474"/>
        <dbReference type="ChEBI" id="CHEBI:58405"/>
        <dbReference type="ChEBI" id="CHEBI:60392"/>
        <dbReference type="EC" id="3.6.1.27"/>
    </reaction>
</comment>
<evidence type="ECO:0000256" key="10">
    <source>
        <dbReference type="ARBA" id="ARBA00032707"/>
    </source>
</evidence>
<evidence type="ECO:0000256" key="8">
    <source>
        <dbReference type="ARBA" id="ARBA00022989"/>
    </source>
</evidence>
<sequence length="252" mass="27054">MSNINNFTVIMLAIIQGVAEWLPVSSEGLSILLMVNILKVNFSEAFSYAIFLHLGTMLAVLAKFRRDFLDLLSIRSPILKQVLLATIFTASSAVPLMLLVRGVDGTLANMLIGFLLIATGILLRLPKEGYKKAESLSLKESAALGFVQGFAILPGISRSGATISFLLLRKVKEEDALKLSFIISVPAVAGAVLLSGFPKNFSIDVALTLTLTTFLVGYGMIDLLLKFASKVSFSSFCMALGVTAVALTFIVL</sequence>
<evidence type="ECO:0000256" key="9">
    <source>
        <dbReference type="ARBA" id="ARBA00023136"/>
    </source>
</evidence>
<evidence type="ECO:0000256" key="5">
    <source>
        <dbReference type="ARBA" id="ARBA00022475"/>
    </source>
</evidence>
<evidence type="ECO:0000256" key="7">
    <source>
        <dbReference type="ARBA" id="ARBA00022801"/>
    </source>
</evidence>
<evidence type="ECO:0000256" key="1">
    <source>
        <dbReference type="ARBA" id="ARBA00004651"/>
    </source>
</evidence>
<feature type="transmembrane region" description="Helical" evidence="12">
    <location>
        <begin position="82"/>
        <end position="100"/>
    </location>
</feature>
<dbReference type="eggNOG" id="arCOG04761">
    <property type="taxonomic scope" value="Archaea"/>
</dbReference>
<keyword evidence="8 12" id="KW-1133">Transmembrane helix</keyword>
<reference evidence="13 14" key="2">
    <citation type="journal article" date="2011" name="Stand. Genomic Sci.">
        <title>Complete genome sequence of Ferroglobus placidus AEDII12DO.</title>
        <authorList>
            <person name="Anderson I."/>
            <person name="Risso C."/>
            <person name="Holmes D."/>
            <person name="Lucas S."/>
            <person name="Copeland A."/>
            <person name="Lapidus A."/>
            <person name="Cheng J.F."/>
            <person name="Bruce D."/>
            <person name="Goodwin L."/>
            <person name="Pitluck S."/>
            <person name="Saunders E."/>
            <person name="Brettin T."/>
            <person name="Detter J.C."/>
            <person name="Han C."/>
            <person name="Tapia R."/>
            <person name="Larimer F."/>
            <person name="Land M."/>
            <person name="Hauser L."/>
            <person name="Woyke T."/>
            <person name="Lovley D."/>
            <person name="Kyrpides N."/>
            <person name="Ivanova N."/>
        </authorList>
    </citation>
    <scope>NUCLEOTIDE SEQUENCE [LARGE SCALE GENOMIC DNA]</scope>
    <source>
        <strain evidence="14">DSM 10642 / AEDII12DO</strain>
    </source>
</reference>
<gene>
    <name evidence="12" type="primary">uppP</name>
    <name evidence="13" type="ordered locus">Ferp_1929</name>
</gene>
<organism evidence="13 14">
    <name type="scientific">Ferroglobus placidus (strain DSM 10642 / AEDII12DO)</name>
    <dbReference type="NCBI Taxonomy" id="589924"/>
    <lineage>
        <taxon>Archaea</taxon>
        <taxon>Methanobacteriati</taxon>
        <taxon>Methanobacteriota</taxon>
        <taxon>Archaeoglobi</taxon>
        <taxon>Archaeoglobales</taxon>
        <taxon>Archaeoglobaceae</taxon>
        <taxon>Ferroglobus</taxon>
    </lineage>
</organism>
<keyword evidence="7 12" id="KW-0378">Hydrolase</keyword>
<dbReference type="PANTHER" id="PTHR30622:SF2">
    <property type="entry name" value="UNDECAPRENYL-DIPHOSPHATASE"/>
    <property type="match status" value="1"/>
</dbReference>
<proteinExistence type="inferred from homology"/>
<dbReference type="PANTHER" id="PTHR30622">
    <property type="entry name" value="UNDECAPRENYL-DIPHOSPHATASE"/>
    <property type="match status" value="1"/>
</dbReference>
<comment type="subcellular location">
    <subcellularLocation>
        <location evidence="1 12">Cell membrane</location>
        <topology evidence="1 12">Multi-pass membrane protein</topology>
    </subcellularLocation>
</comment>
<accession>D3S004</accession>
<dbReference type="AlphaFoldDB" id="D3S004"/>
<comment type="function">
    <text evidence="12">Catalyzes the dephosphorylation of undecaprenyl diphosphate (UPP).</text>
</comment>
<evidence type="ECO:0000256" key="2">
    <source>
        <dbReference type="ARBA" id="ARBA00010621"/>
    </source>
</evidence>
<keyword evidence="6 12" id="KW-0812">Transmembrane</keyword>
<feature type="transmembrane region" description="Helical" evidence="12">
    <location>
        <begin position="233"/>
        <end position="251"/>
    </location>
</feature>
<keyword evidence="14" id="KW-1185">Reference proteome</keyword>
<dbReference type="GeneID" id="8779460"/>
<dbReference type="HAMAP" id="MF_01006">
    <property type="entry name" value="Undec_diphosphatase"/>
    <property type="match status" value="1"/>
</dbReference>
<evidence type="ECO:0000313" key="13">
    <source>
        <dbReference type="EMBL" id="ADC66067.1"/>
    </source>
</evidence>
<dbReference type="EMBL" id="CP001899">
    <property type="protein sequence ID" value="ADC66067.1"/>
    <property type="molecule type" value="Genomic_DNA"/>
</dbReference>
<evidence type="ECO:0000256" key="3">
    <source>
        <dbReference type="ARBA" id="ARBA00012374"/>
    </source>
</evidence>
<dbReference type="InterPro" id="IPR003824">
    <property type="entry name" value="UppP"/>
</dbReference>
<dbReference type="PaxDb" id="589924-Ferp_1929"/>
<keyword evidence="9 12" id="KW-0472">Membrane</keyword>
<evidence type="ECO:0000256" key="11">
    <source>
        <dbReference type="ARBA" id="ARBA00047594"/>
    </source>
</evidence>
<reference evidence="14" key="1">
    <citation type="submission" date="2010-02" db="EMBL/GenBank/DDBJ databases">
        <title>Complete sequence of Ferroglobus placidus DSM 10642.</title>
        <authorList>
            <consortium name="US DOE Joint Genome Institute"/>
            <person name="Lucas S."/>
            <person name="Copeland A."/>
            <person name="Lapidus A."/>
            <person name="Cheng J.-F."/>
            <person name="Bruce D."/>
            <person name="Goodwin L."/>
            <person name="Pitluck S."/>
            <person name="Saunders E."/>
            <person name="Brettin T."/>
            <person name="Detter J.C."/>
            <person name="Han C."/>
            <person name="Tapia R."/>
            <person name="Larimer F."/>
            <person name="Land M."/>
            <person name="Hauser L."/>
            <person name="Kyrpides N."/>
            <person name="Ivanova N."/>
            <person name="Holmes D."/>
            <person name="Lovley D."/>
            <person name="Kyrpides N."/>
            <person name="Anderson I.J."/>
            <person name="Woyke T."/>
        </authorList>
    </citation>
    <scope>NUCLEOTIDE SEQUENCE [LARGE SCALE GENOMIC DNA]</scope>
    <source>
        <strain evidence="14">DSM 10642 / AEDII12DO</strain>
    </source>
</reference>
<feature type="transmembrane region" description="Helical" evidence="12">
    <location>
        <begin position="176"/>
        <end position="194"/>
    </location>
</feature>
<feature type="transmembrane region" description="Helical" evidence="12">
    <location>
        <begin position="45"/>
        <end position="62"/>
    </location>
</feature>
<dbReference type="RefSeq" id="WP_012966406.1">
    <property type="nucleotide sequence ID" value="NC_013849.1"/>
</dbReference>
<dbReference type="Proteomes" id="UP000002613">
    <property type="component" value="Chromosome"/>
</dbReference>
<protein>
    <recommendedName>
        <fullName evidence="4 12">Undecaprenyl-diphosphatase</fullName>
        <ecNumber evidence="3 12">3.6.1.27</ecNumber>
    </recommendedName>
    <alternativeName>
        <fullName evidence="10 12">Undecaprenyl pyrophosphate phosphatase</fullName>
    </alternativeName>
</protein>
<evidence type="ECO:0000256" key="4">
    <source>
        <dbReference type="ARBA" id="ARBA00021581"/>
    </source>
</evidence>
<evidence type="ECO:0000313" key="14">
    <source>
        <dbReference type="Proteomes" id="UP000002613"/>
    </source>
</evidence>
<evidence type="ECO:0000256" key="12">
    <source>
        <dbReference type="HAMAP-Rule" id="MF_01006"/>
    </source>
</evidence>
<dbReference type="OrthoDB" id="65864at2157"/>
<feature type="transmembrane region" description="Helical" evidence="12">
    <location>
        <begin position="201"/>
        <end position="221"/>
    </location>
</feature>
<name>D3S004_FERPA</name>
<evidence type="ECO:0000256" key="6">
    <source>
        <dbReference type="ARBA" id="ARBA00022692"/>
    </source>
</evidence>
<dbReference type="EC" id="3.6.1.27" evidence="3 12"/>
<dbReference type="GO" id="GO:0050380">
    <property type="term" value="F:undecaprenyl-diphosphatase activity"/>
    <property type="evidence" value="ECO:0007669"/>
    <property type="project" value="UniProtKB-UniRule"/>
</dbReference>
<dbReference type="GO" id="GO:0005886">
    <property type="term" value="C:plasma membrane"/>
    <property type="evidence" value="ECO:0007669"/>
    <property type="project" value="UniProtKB-SubCell"/>
</dbReference>
<dbReference type="STRING" id="589924.Ferp_1929"/>
<dbReference type="HOGENOM" id="CLU_060296_1_2_2"/>
<feature type="transmembrane region" description="Helical" evidence="12">
    <location>
        <begin position="106"/>
        <end position="125"/>
    </location>
</feature>
<dbReference type="Pfam" id="PF02673">
    <property type="entry name" value="BacA"/>
    <property type="match status" value="1"/>
</dbReference>
<keyword evidence="5 12" id="KW-1003">Cell membrane</keyword>